<feature type="transmembrane region" description="Helical" evidence="1">
    <location>
        <begin position="57"/>
        <end position="79"/>
    </location>
</feature>
<dbReference type="RefSeq" id="WP_009196673.1">
    <property type="nucleotide sequence ID" value="NZ_AODQ01000104.1"/>
</dbReference>
<keyword evidence="1" id="KW-1133">Transmembrane helix</keyword>
<keyword evidence="1" id="KW-0472">Membrane</keyword>
<feature type="transmembrane region" description="Helical" evidence="1">
    <location>
        <begin position="131"/>
        <end position="153"/>
    </location>
</feature>
<name>M7NIG9_9BACT</name>
<proteinExistence type="predicted"/>
<evidence type="ECO:0000256" key="1">
    <source>
        <dbReference type="SAM" id="Phobius"/>
    </source>
</evidence>
<dbReference type="AlphaFoldDB" id="M7NIG9"/>
<feature type="transmembrane region" description="Helical" evidence="1">
    <location>
        <begin position="6"/>
        <end position="29"/>
    </location>
</feature>
<evidence type="ECO:0000313" key="2">
    <source>
        <dbReference type="EMBL" id="EMR01585.1"/>
    </source>
</evidence>
<dbReference type="SUPFAM" id="SSF81324">
    <property type="entry name" value="Voltage-gated potassium channels"/>
    <property type="match status" value="1"/>
</dbReference>
<sequence length="361" mass="41164">MNIWIFTAGLILLLLVLTDLIITTFAPVGSGKLAGYLRRGVWQLFLKLSGNKGSRKILNYAGPVSVVIWLFGWLLLIWLSNSLIFISDPGSVVESGTLRSTTWVEKTYFTGYVLSTMGSGEFIARGPGWQLYSAFISFSGYIVITIIITYLYSVVTNDITRRKVSIRIYHSGGSPQEILLRYWDGNDFSRLKNDLASLSEEIVEVAQNHMAYPILHNFHSTNREESLELNLASLDEALSILMLYKPEGVAPSLPELYELRSAITYYLQTLHNVLITPAEHVPPPPDLTPLLANELPLDGKPFEQLQSDKLKLRRKLLKSLLYNQGWKWEKLNETTKPDQIDDWLSRIRRKRSYRWPAPEQD</sequence>
<keyword evidence="3" id="KW-1185">Reference proteome</keyword>
<comment type="caution">
    <text evidence="2">The sequence shown here is derived from an EMBL/GenBank/DDBJ whole genome shotgun (WGS) entry which is preliminary data.</text>
</comment>
<dbReference type="STRING" id="1279009.ADICEAN_03290"/>
<organism evidence="2 3">
    <name type="scientific">Cesiribacter andamanensis AMV16</name>
    <dbReference type="NCBI Taxonomy" id="1279009"/>
    <lineage>
        <taxon>Bacteria</taxon>
        <taxon>Pseudomonadati</taxon>
        <taxon>Bacteroidota</taxon>
        <taxon>Cytophagia</taxon>
        <taxon>Cytophagales</taxon>
        <taxon>Cesiribacteraceae</taxon>
        <taxon>Cesiribacter</taxon>
    </lineage>
</organism>
<evidence type="ECO:0000313" key="3">
    <source>
        <dbReference type="Proteomes" id="UP000011910"/>
    </source>
</evidence>
<accession>M7NIG9</accession>
<evidence type="ECO:0008006" key="4">
    <source>
        <dbReference type="Google" id="ProtNLM"/>
    </source>
</evidence>
<reference evidence="2 3" key="1">
    <citation type="journal article" date="2013" name="Genome Announc.">
        <title>Draft Genome Sequence of Cesiribacter andamanensis Strain AMV16T, Isolated from a Soil Sample from a Mud Volcano in the Andaman Islands, India.</title>
        <authorList>
            <person name="Shivaji S."/>
            <person name="Ara S."/>
            <person name="Begum Z."/>
            <person name="Srinivas T.N."/>
            <person name="Singh A."/>
            <person name="Kumar Pinnaka A."/>
        </authorList>
    </citation>
    <scope>NUCLEOTIDE SEQUENCE [LARGE SCALE GENOMIC DNA]</scope>
    <source>
        <strain evidence="2 3">AMV16</strain>
    </source>
</reference>
<dbReference type="eggNOG" id="ENOG502Z9EI">
    <property type="taxonomic scope" value="Bacteria"/>
</dbReference>
<protein>
    <recommendedName>
        <fullName evidence="4">Ion channel</fullName>
    </recommendedName>
</protein>
<keyword evidence="1" id="KW-0812">Transmembrane</keyword>
<dbReference type="Proteomes" id="UP000011910">
    <property type="component" value="Unassembled WGS sequence"/>
</dbReference>
<dbReference type="OrthoDB" id="3422146at2"/>
<dbReference type="EMBL" id="AODQ01000104">
    <property type="protein sequence ID" value="EMR01585.1"/>
    <property type="molecule type" value="Genomic_DNA"/>
</dbReference>
<gene>
    <name evidence="2" type="ORF">ADICEAN_03290</name>
</gene>